<evidence type="ECO:0000313" key="3">
    <source>
        <dbReference type="Proteomes" id="UP000003963"/>
    </source>
</evidence>
<dbReference type="HOGENOM" id="CLU_017028_8_3_11"/>
<reference evidence="2 3" key="1">
    <citation type="submission" date="2009-02" db="EMBL/GenBank/DDBJ databases">
        <title>Annotation of Streptomyces hygroscopicus strain ATCC 53653.</title>
        <authorList>
            <consortium name="The Broad Institute Genome Sequencing Platform"/>
            <consortium name="Broad Institute Microbial Sequencing Center"/>
            <person name="Fischbach M."/>
            <person name="Godfrey P."/>
            <person name="Ward D."/>
            <person name="Young S."/>
            <person name="Zeng Q."/>
            <person name="Koehrsen M."/>
            <person name="Alvarado L."/>
            <person name="Berlin A.M."/>
            <person name="Bochicchio J."/>
            <person name="Borenstein D."/>
            <person name="Chapman S.B."/>
            <person name="Chen Z."/>
            <person name="Engels R."/>
            <person name="Freedman E."/>
            <person name="Gellesch M."/>
            <person name="Goldberg J."/>
            <person name="Griggs A."/>
            <person name="Gujja S."/>
            <person name="Heilman E.R."/>
            <person name="Heiman D.I."/>
            <person name="Hepburn T.A."/>
            <person name="Howarth C."/>
            <person name="Jen D."/>
            <person name="Larson L."/>
            <person name="Lewis B."/>
            <person name="Mehta T."/>
            <person name="Park D."/>
            <person name="Pearson M."/>
            <person name="Richards J."/>
            <person name="Roberts A."/>
            <person name="Saif S."/>
            <person name="Shea T.D."/>
            <person name="Shenoy N."/>
            <person name="Sisk P."/>
            <person name="Stolte C."/>
            <person name="Sykes S.N."/>
            <person name="Thomson T."/>
            <person name="Walk T."/>
            <person name="White J."/>
            <person name="Yandava C."/>
            <person name="Straight P."/>
            <person name="Clardy J."/>
            <person name="Hung D."/>
            <person name="Kolter R."/>
            <person name="Mekalanos J."/>
            <person name="Walker S."/>
            <person name="Walsh C.T."/>
            <person name="Wieland-Brown L.C."/>
            <person name="Haas B."/>
            <person name="Nusbaum C."/>
            <person name="Birren B."/>
        </authorList>
    </citation>
    <scope>NUCLEOTIDE SEQUENCE [LARGE SCALE GENOMIC DNA]</scope>
    <source>
        <strain evidence="2 3">ATCC 53653</strain>
    </source>
</reference>
<dbReference type="Gene3D" id="3.40.190.10">
    <property type="entry name" value="Periplasmic binding protein-like II"/>
    <property type="match status" value="1"/>
</dbReference>
<dbReference type="Pfam" id="PF00496">
    <property type="entry name" value="SBP_bac_5"/>
    <property type="match status" value="1"/>
</dbReference>
<dbReference type="InterPro" id="IPR030678">
    <property type="entry name" value="Peptide/Ni-bd"/>
</dbReference>
<sequence>MCWHTECGHTEGDTMMLMSTGRPRRAIAAAAALALSGTLAACGGGGSGGGGAGGVLTVSAGAGGNFVRNFNPYAPQPLQATNGMIYEPLFHFNAARTGEVDPWLATKYTWADGGKSIRIQLRTNVTWNDGKPFTAEDVAYTFRMTKDNKALNMYALPVASATAEGKHTVVVTFTKSAYTKEYFLLGKIKMLPQHIWSKLSAKEKATTLNPNPVGTGPWKVKSVKGTTLDLVARKDYYIKGLPHFKLMRYRAFTGNNAANAAVTSGQIDWAGGFIPDIKKNYLAKNKKFDLVNIPLATTSFVPNAQRGPTADVNVRKAISAALDRDFMNKSVYDGQAPAANPMALLLPNYQSVLDPSLKDATMETGQDKVDGHLTDSGYAKGSDGMWRKDGKKLSVSVELVSGWTDYVSVAQMAKEQLKKAGIDLVVKAESYSQWSNNRARGQFQMLLDNAGYTPDPRAYYAQMLDSTIPPKIGETTNVGNFGRYANAAIDKALDKIGETTDLAKQKPWYYKIQQEFIKDMPLIPLFSAQNEQEFNGNRVTGYPTEDNLYAAPSIWLDPDGGWVAARIKPAAGKGK</sequence>
<dbReference type="InterPro" id="IPR000914">
    <property type="entry name" value="SBP_5_dom"/>
</dbReference>
<dbReference type="SUPFAM" id="SSF53850">
    <property type="entry name" value="Periplasmic binding protein-like II"/>
    <property type="match status" value="1"/>
</dbReference>
<dbReference type="Gene3D" id="3.90.76.10">
    <property type="entry name" value="Dipeptide-binding Protein, Domain 1"/>
    <property type="match status" value="1"/>
</dbReference>
<dbReference type="GO" id="GO:0043190">
    <property type="term" value="C:ATP-binding cassette (ABC) transporter complex"/>
    <property type="evidence" value="ECO:0007669"/>
    <property type="project" value="InterPro"/>
</dbReference>
<dbReference type="PIRSF" id="PIRSF002741">
    <property type="entry name" value="MppA"/>
    <property type="match status" value="1"/>
</dbReference>
<dbReference type="PANTHER" id="PTHR30290">
    <property type="entry name" value="PERIPLASMIC BINDING COMPONENT OF ABC TRANSPORTER"/>
    <property type="match status" value="1"/>
</dbReference>
<dbReference type="GO" id="GO:0015833">
    <property type="term" value="P:peptide transport"/>
    <property type="evidence" value="ECO:0007669"/>
    <property type="project" value="TreeGrafter"/>
</dbReference>
<gene>
    <name evidence="2" type="ORF">SSOG_02135</name>
</gene>
<dbReference type="GO" id="GO:0042597">
    <property type="term" value="C:periplasmic space"/>
    <property type="evidence" value="ECO:0007669"/>
    <property type="project" value="UniProtKB-ARBA"/>
</dbReference>
<evidence type="ECO:0000259" key="1">
    <source>
        <dbReference type="Pfam" id="PF00496"/>
    </source>
</evidence>
<name>D9WVP6_9ACTN</name>
<dbReference type="GO" id="GO:1904680">
    <property type="term" value="F:peptide transmembrane transporter activity"/>
    <property type="evidence" value="ECO:0007669"/>
    <property type="project" value="TreeGrafter"/>
</dbReference>
<feature type="domain" description="Solute-binding protein family 5" evidence="1">
    <location>
        <begin position="99"/>
        <end position="467"/>
    </location>
</feature>
<keyword evidence="3" id="KW-1185">Reference proteome</keyword>
<organism evidence="2 3">
    <name type="scientific">Streptomyces himastatinicus ATCC 53653</name>
    <dbReference type="NCBI Taxonomy" id="457427"/>
    <lineage>
        <taxon>Bacteria</taxon>
        <taxon>Bacillati</taxon>
        <taxon>Actinomycetota</taxon>
        <taxon>Actinomycetes</taxon>
        <taxon>Kitasatosporales</taxon>
        <taxon>Streptomycetaceae</taxon>
        <taxon>Streptomyces</taxon>
        <taxon>Streptomyces violaceusniger group</taxon>
    </lineage>
</organism>
<proteinExistence type="predicted"/>
<dbReference type="EMBL" id="GG657754">
    <property type="protein sequence ID" value="EFL22423.1"/>
    <property type="molecule type" value="Genomic_DNA"/>
</dbReference>
<accession>D9WVP6</accession>
<dbReference type="CDD" id="cd08509">
    <property type="entry name" value="PBP2_TmCBP_oligosaccharides_like"/>
    <property type="match status" value="1"/>
</dbReference>
<dbReference type="STRING" id="457427.SSOG_02135"/>
<evidence type="ECO:0000313" key="2">
    <source>
        <dbReference type="EMBL" id="EFL22423.1"/>
    </source>
</evidence>
<protein>
    <submittedName>
        <fullName evidence="2">Putative ABC-type dipeptide transport system</fullName>
    </submittedName>
</protein>
<dbReference type="InterPro" id="IPR039424">
    <property type="entry name" value="SBP_5"/>
</dbReference>
<dbReference type="Proteomes" id="UP000003963">
    <property type="component" value="Unassembled WGS sequence"/>
</dbReference>
<dbReference type="AlphaFoldDB" id="D9WVP6"/>
<dbReference type="PANTHER" id="PTHR30290:SF82">
    <property type="entry name" value="ABC-TYPE DIPEPTIDE_OLIGOPEPTIDE TRANSPORT SYSTEM, PERIPLASMIC COMPONENT"/>
    <property type="match status" value="1"/>
</dbReference>
<dbReference type="Gene3D" id="3.10.105.10">
    <property type="entry name" value="Dipeptide-binding Protein, Domain 3"/>
    <property type="match status" value="1"/>
</dbReference>